<name>A0A2N0TPM3_9FLAO</name>
<dbReference type="InterPro" id="IPR051045">
    <property type="entry name" value="TonB-dependent_transducer"/>
</dbReference>
<dbReference type="SUPFAM" id="SSF82185">
    <property type="entry name" value="Histone H3 K4-specific methyltransferase SET7/9 N-terminal domain"/>
    <property type="match status" value="1"/>
</dbReference>
<proteinExistence type="predicted"/>
<dbReference type="AlphaFoldDB" id="A0A2N0TPM3"/>
<protein>
    <recommendedName>
        <fullName evidence="1">TonB C-terminal domain-containing protein</fullName>
    </recommendedName>
</protein>
<dbReference type="Gene3D" id="2.20.110.10">
    <property type="entry name" value="Histone H3 K4-specific methyltransferase SET7/9 N-terminal domain"/>
    <property type="match status" value="1"/>
</dbReference>
<reference evidence="2 3" key="1">
    <citation type="submission" date="2015-10" db="EMBL/GenBank/DDBJ databases">
        <title>Draft genome sequence of Salegentibacter salinarum KCTC 12975.</title>
        <authorList>
            <person name="Lin W."/>
            <person name="Zheng Q."/>
        </authorList>
    </citation>
    <scope>NUCLEOTIDE SEQUENCE [LARGE SCALE GENOMIC DNA]</scope>
    <source>
        <strain evidence="2 3">KCTC 12975</strain>
    </source>
</reference>
<dbReference type="SUPFAM" id="SSF74653">
    <property type="entry name" value="TolA/TonB C-terminal domain"/>
    <property type="match status" value="1"/>
</dbReference>
<dbReference type="Pfam" id="PF03544">
    <property type="entry name" value="TonB_C"/>
    <property type="match status" value="1"/>
</dbReference>
<dbReference type="PANTHER" id="PTHR33446">
    <property type="entry name" value="PROTEIN TONB-RELATED"/>
    <property type="match status" value="1"/>
</dbReference>
<dbReference type="InterPro" id="IPR037682">
    <property type="entry name" value="TonB_C"/>
</dbReference>
<dbReference type="Gene3D" id="3.30.1150.10">
    <property type="match status" value="1"/>
</dbReference>
<evidence type="ECO:0000313" key="3">
    <source>
        <dbReference type="Proteomes" id="UP000232673"/>
    </source>
</evidence>
<evidence type="ECO:0000259" key="1">
    <source>
        <dbReference type="PROSITE" id="PS52015"/>
    </source>
</evidence>
<organism evidence="2 3">
    <name type="scientific">Salegentibacter salinarum</name>
    <dbReference type="NCBI Taxonomy" id="447422"/>
    <lineage>
        <taxon>Bacteria</taxon>
        <taxon>Pseudomonadati</taxon>
        <taxon>Bacteroidota</taxon>
        <taxon>Flavobacteriia</taxon>
        <taxon>Flavobacteriales</taxon>
        <taxon>Flavobacteriaceae</taxon>
        <taxon>Salegentibacter</taxon>
    </lineage>
</organism>
<dbReference type="GO" id="GO:0055085">
    <property type="term" value="P:transmembrane transport"/>
    <property type="evidence" value="ECO:0007669"/>
    <property type="project" value="InterPro"/>
</dbReference>
<dbReference type="STRING" id="447422.SAMN05660903_01646"/>
<dbReference type="GO" id="GO:0031992">
    <property type="term" value="F:energy transducer activity"/>
    <property type="evidence" value="ECO:0007669"/>
    <property type="project" value="TreeGrafter"/>
</dbReference>
<feature type="domain" description="TonB C-terminal" evidence="1">
    <location>
        <begin position="162"/>
        <end position="251"/>
    </location>
</feature>
<dbReference type="PROSITE" id="PS52015">
    <property type="entry name" value="TONB_CTD"/>
    <property type="match status" value="1"/>
</dbReference>
<evidence type="ECO:0000313" key="2">
    <source>
        <dbReference type="EMBL" id="PKD16689.1"/>
    </source>
</evidence>
<comment type="caution">
    <text evidence="2">The sequence shown here is derived from an EMBL/GenBank/DDBJ whole genome shotgun (WGS) entry which is preliminary data.</text>
</comment>
<dbReference type="EMBL" id="LKTS01000045">
    <property type="protein sequence ID" value="PKD16689.1"/>
    <property type="molecule type" value="Genomic_DNA"/>
</dbReference>
<gene>
    <name evidence="2" type="ORF">APR41_07735</name>
</gene>
<dbReference type="GO" id="GO:0098797">
    <property type="term" value="C:plasma membrane protein complex"/>
    <property type="evidence" value="ECO:0007669"/>
    <property type="project" value="TreeGrafter"/>
</dbReference>
<sequence>MFKLKLSESPMKNFYLSLIFSGISISAFAQDTIYMDKDYQELDTKENAEFFKIITPNAEDADFLNTTYFMDGTKKAEQSYDLKEEKKVYQGLHKHYYESGELFYQLPFKNGKKHGHLLAYWENGTKRRHDVFKKDELKEGKVWNEEGEELDYFAYHIPASFPGGQEKLQAFLKENINMPQEQERGTVVKVILKFTINPEGDLSEIQIVEGAPHRYNAESVRVLANMPKWNPSIRFGEQVATRYSLPIIFRK</sequence>
<keyword evidence="3" id="KW-1185">Reference proteome</keyword>
<dbReference type="PANTHER" id="PTHR33446:SF2">
    <property type="entry name" value="PROTEIN TONB"/>
    <property type="match status" value="1"/>
</dbReference>
<dbReference type="Proteomes" id="UP000232673">
    <property type="component" value="Unassembled WGS sequence"/>
</dbReference>
<accession>A0A2N0TPM3</accession>